<organism evidence="1 2">
    <name type="scientific">Hypsizygus marmoreus</name>
    <name type="common">White beech mushroom</name>
    <name type="synonym">Agaricus marmoreus</name>
    <dbReference type="NCBI Taxonomy" id="39966"/>
    <lineage>
        <taxon>Eukaryota</taxon>
        <taxon>Fungi</taxon>
        <taxon>Dikarya</taxon>
        <taxon>Basidiomycota</taxon>
        <taxon>Agaricomycotina</taxon>
        <taxon>Agaricomycetes</taxon>
        <taxon>Agaricomycetidae</taxon>
        <taxon>Agaricales</taxon>
        <taxon>Tricholomatineae</taxon>
        <taxon>Lyophyllaceae</taxon>
        <taxon>Hypsizygus</taxon>
    </lineage>
</organism>
<dbReference type="OrthoDB" id="2947980at2759"/>
<evidence type="ECO:0000313" key="2">
    <source>
        <dbReference type="Proteomes" id="UP000076154"/>
    </source>
</evidence>
<comment type="caution">
    <text evidence="1">The sequence shown here is derived from an EMBL/GenBank/DDBJ whole genome shotgun (WGS) entry which is preliminary data.</text>
</comment>
<sequence>MNFPSPQSILSLTQTQPLLSSLDDVKAFVRESIDDQPKPFFAAFNVSDNDVETVYDFLQARQYRNVRISCSDIHNVTLRYMPTEAHEVAVQHLTHAIISSVCHSNRLPSTFDFFDSIKVTGATTIFLDKPQKLFKEPDQSFMSRIEGRRQYPLVVIEVGVPENMPQLKADASHWLLHTTVNMVIAMAIGPEAPTPDQNGRRTPLLQLCHYEKRAVDPSKMQPGRATTELVTTLDVKWTDDEAISDHSIPGCHFFVEGTSEYQAFATGDHPLVIKREVVLALCNDIRESWRDDWDRLGSGHD</sequence>
<protein>
    <submittedName>
        <fullName evidence="1">Uncharacterized protein</fullName>
    </submittedName>
</protein>
<evidence type="ECO:0000313" key="1">
    <source>
        <dbReference type="EMBL" id="RDB20339.1"/>
    </source>
</evidence>
<dbReference type="InParanoid" id="A0A369JDX3"/>
<accession>A0A369JDX3</accession>
<dbReference type="EMBL" id="LUEZ02000069">
    <property type="protein sequence ID" value="RDB20339.1"/>
    <property type="molecule type" value="Genomic_DNA"/>
</dbReference>
<reference evidence="1" key="1">
    <citation type="submission" date="2018-04" db="EMBL/GenBank/DDBJ databases">
        <title>Whole genome sequencing of Hypsizygus marmoreus.</title>
        <authorList>
            <person name="Choi I.-G."/>
            <person name="Min B."/>
            <person name="Kim J.-G."/>
            <person name="Kim S."/>
            <person name="Oh Y.-L."/>
            <person name="Kong W.-S."/>
            <person name="Park H."/>
            <person name="Jeong J."/>
            <person name="Song E.-S."/>
        </authorList>
    </citation>
    <scope>NUCLEOTIDE SEQUENCE [LARGE SCALE GENOMIC DNA]</scope>
    <source>
        <strain evidence="1">51987-8</strain>
    </source>
</reference>
<proteinExistence type="predicted"/>
<keyword evidence="2" id="KW-1185">Reference proteome</keyword>
<gene>
    <name evidence="1" type="ORF">Hypma_012591</name>
</gene>
<dbReference type="AlphaFoldDB" id="A0A369JDX3"/>
<dbReference type="Proteomes" id="UP000076154">
    <property type="component" value="Unassembled WGS sequence"/>
</dbReference>
<name>A0A369JDX3_HYPMA</name>